<dbReference type="InterPro" id="IPR039297">
    <property type="entry name" value="COX7a"/>
</dbReference>
<keyword evidence="4 5" id="KW-0472">Membrane</keyword>
<proteinExistence type="predicted"/>
<gene>
    <name evidence="6" type="ORF">TanjilG_03186</name>
</gene>
<evidence type="ECO:0000256" key="1">
    <source>
        <dbReference type="ARBA" id="ARBA00004273"/>
    </source>
</evidence>
<protein>
    <submittedName>
        <fullName evidence="6">Uncharacterized protein</fullName>
    </submittedName>
</protein>
<sequence>MLYLHNLRDPEAREDQKAVVLRFLTLKSQSLARPSFHPEMSSEGPFRPREKLVEKQRYYQNVQKYTHLKGPLDKLTSVAIPLALASSCIFMIGRGIYNMSHGIGKKE</sequence>
<keyword evidence="5" id="KW-1133">Transmembrane helix</keyword>
<evidence type="ECO:0000256" key="3">
    <source>
        <dbReference type="ARBA" id="ARBA00023128"/>
    </source>
</evidence>
<keyword evidence="7" id="KW-1185">Reference proteome</keyword>
<evidence type="ECO:0000313" key="7">
    <source>
        <dbReference type="Proteomes" id="UP000188354"/>
    </source>
</evidence>
<dbReference type="GO" id="GO:0005743">
    <property type="term" value="C:mitochondrial inner membrane"/>
    <property type="evidence" value="ECO:0007669"/>
    <property type="project" value="UniProtKB-SubCell"/>
</dbReference>
<dbReference type="Proteomes" id="UP000188354">
    <property type="component" value="Chromosome LG07"/>
</dbReference>
<evidence type="ECO:0000256" key="2">
    <source>
        <dbReference type="ARBA" id="ARBA00022792"/>
    </source>
</evidence>
<dbReference type="KEGG" id="lang:109352380"/>
<name>A0A4P1RDI9_LUPAN</name>
<dbReference type="EMBL" id="CM007367">
    <property type="protein sequence ID" value="OIW08510.1"/>
    <property type="molecule type" value="Genomic_DNA"/>
</dbReference>
<dbReference type="Gramene" id="OIW08510">
    <property type="protein sequence ID" value="OIW08510"/>
    <property type="gene ID" value="TanjilG_03186"/>
</dbReference>
<feature type="transmembrane region" description="Helical" evidence="5">
    <location>
        <begin position="78"/>
        <end position="97"/>
    </location>
</feature>
<dbReference type="STRING" id="3871.A0A4P1RDI9"/>
<dbReference type="Pfam" id="PF02238">
    <property type="entry name" value="COX7a"/>
    <property type="match status" value="1"/>
</dbReference>
<dbReference type="PANTHER" id="PTHR35308">
    <property type="entry name" value="CYTOCHROME C OXIDASE SUBUNIT 7"/>
    <property type="match status" value="1"/>
</dbReference>
<keyword evidence="3" id="KW-0496">Mitochondrion</keyword>
<accession>A0A4P1RDI9</accession>
<dbReference type="AlphaFoldDB" id="A0A4P1RDI9"/>
<reference evidence="6 7" key="1">
    <citation type="journal article" date="2017" name="Plant Biotechnol. J.">
        <title>A comprehensive draft genome sequence for lupin (Lupinus angustifolius), an emerging health food: insights into plant-microbe interactions and legume evolution.</title>
        <authorList>
            <person name="Hane J.K."/>
            <person name="Ming Y."/>
            <person name="Kamphuis L.G."/>
            <person name="Nelson M.N."/>
            <person name="Garg G."/>
            <person name="Atkins C.A."/>
            <person name="Bayer P.E."/>
            <person name="Bravo A."/>
            <person name="Bringans S."/>
            <person name="Cannon S."/>
            <person name="Edwards D."/>
            <person name="Foley R."/>
            <person name="Gao L.L."/>
            <person name="Harrison M.J."/>
            <person name="Huang W."/>
            <person name="Hurgobin B."/>
            <person name="Li S."/>
            <person name="Liu C.W."/>
            <person name="McGrath A."/>
            <person name="Morahan G."/>
            <person name="Murray J."/>
            <person name="Weller J."/>
            <person name="Jian J."/>
            <person name="Singh K.B."/>
        </authorList>
    </citation>
    <scope>NUCLEOTIDE SEQUENCE [LARGE SCALE GENOMIC DNA]</scope>
    <source>
        <strain evidence="7">cv. Tanjil</strain>
        <tissue evidence="6">Whole plant</tissue>
    </source>
</reference>
<organism evidence="6 7">
    <name type="scientific">Lupinus angustifolius</name>
    <name type="common">Narrow-leaved blue lupine</name>
    <dbReference type="NCBI Taxonomy" id="3871"/>
    <lineage>
        <taxon>Eukaryota</taxon>
        <taxon>Viridiplantae</taxon>
        <taxon>Streptophyta</taxon>
        <taxon>Embryophyta</taxon>
        <taxon>Tracheophyta</taxon>
        <taxon>Spermatophyta</taxon>
        <taxon>Magnoliopsida</taxon>
        <taxon>eudicotyledons</taxon>
        <taxon>Gunneridae</taxon>
        <taxon>Pentapetalae</taxon>
        <taxon>rosids</taxon>
        <taxon>fabids</taxon>
        <taxon>Fabales</taxon>
        <taxon>Fabaceae</taxon>
        <taxon>Papilionoideae</taxon>
        <taxon>50 kb inversion clade</taxon>
        <taxon>genistoids sensu lato</taxon>
        <taxon>core genistoids</taxon>
        <taxon>Genisteae</taxon>
        <taxon>Lupinus</taxon>
    </lineage>
</organism>
<dbReference type="OrthoDB" id="62312at2759"/>
<comment type="subcellular location">
    <subcellularLocation>
        <location evidence="1">Mitochondrion inner membrane</location>
    </subcellularLocation>
</comment>
<keyword evidence="2" id="KW-0999">Mitochondrion inner membrane</keyword>
<evidence type="ECO:0000256" key="5">
    <source>
        <dbReference type="SAM" id="Phobius"/>
    </source>
</evidence>
<dbReference type="PANTHER" id="PTHR35308:SF10">
    <property type="entry name" value="COX VIIA-LIKE PROTEIN"/>
    <property type="match status" value="1"/>
</dbReference>
<evidence type="ECO:0000313" key="6">
    <source>
        <dbReference type="EMBL" id="OIW08510.1"/>
    </source>
</evidence>
<keyword evidence="5" id="KW-0812">Transmembrane</keyword>
<evidence type="ECO:0000256" key="4">
    <source>
        <dbReference type="ARBA" id="ARBA00023136"/>
    </source>
</evidence>